<dbReference type="Pfam" id="PF12796">
    <property type="entry name" value="Ank_2"/>
    <property type="match status" value="2"/>
</dbReference>
<dbReference type="SUPFAM" id="SSF48403">
    <property type="entry name" value="Ankyrin repeat"/>
    <property type="match status" value="1"/>
</dbReference>
<feature type="repeat" description="ANK" evidence="1">
    <location>
        <begin position="163"/>
        <end position="187"/>
    </location>
</feature>
<dbReference type="SMART" id="SM00248">
    <property type="entry name" value="ANK"/>
    <property type="match status" value="4"/>
</dbReference>
<dbReference type="PROSITE" id="PS51257">
    <property type="entry name" value="PROKAR_LIPOPROTEIN"/>
    <property type="match status" value="1"/>
</dbReference>
<keyword evidence="2" id="KW-0732">Signal</keyword>
<feature type="signal peptide" evidence="2">
    <location>
        <begin position="1"/>
        <end position="18"/>
    </location>
</feature>
<dbReference type="Gene3D" id="1.25.40.20">
    <property type="entry name" value="Ankyrin repeat-containing domain"/>
    <property type="match status" value="2"/>
</dbReference>
<dbReference type="EMBL" id="HBFX01006930">
    <property type="protein sequence ID" value="CAD8949688.1"/>
    <property type="molecule type" value="Transcribed_RNA"/>
</dbReference>
<dbReference type="InterPro" id="IPR036770">
    <property type="entry name" value="Ankyrin_rpt-contain_sf"/>
</dbReference>
<dbReference type="PROSITE" id="PS50297">
    <property type="entry name" value="ANK_REP_REGION"/>
    <property type="match status" value="2"/>
</dbReference>
<feature type="repeat" description="ANK" evidence="1">
    <location>
        <begin position="91"/>
        <end position="117"/>
    </location>
</feature>
<dbReference type="AlphaFoldDB" id="A0A7S1GV55"/>
<sequence>MLTVRFVVLFGVLGSACAFSPAALEGLRHGPASVKHIGSRPAAHAGTSQLRMAAAPRQKNNKIHVAASKGDHTAVKQLLADGAEVLEAGLGYKSALHFAATGGHTEIAKTLVEAGGDDLLFAVDKEQLNTAMHCAARDTAPMEMLEYFFELGGQDLLLARNIYESTPLHLAAYAGNIKAVKWMLENGPEDYQNFVNSFGKTAADIAESNGQDAVVKVLKNA</sequence>
<proteinExistence type="predicted"/>
<feature type="chain" id="PRO_5031570397" evidence="2">
    <location>
        <begin position="19"/>
        <end position="221"/>
    </location>
</feature>
<dbReference type="PROSITE" id="PS50088">
    <property type="entry name" value="ANK_REPEAT"/>
    <property type="match status" value="2"/>
</dbReference>
<accession>A0A7S1GV55</accession>
<dbReference type="PANTHER" id="PTHR24121">
    <property type="entry name" value="NO MECHANORECEPTOR POTENTIAL C, ISOFORM D-RELATED"/>
    <property type="match status" value="1"/>
</dbReference>
<organism evidence="3">
    <name type="scientific">Hemiselmis andersenii</name>
    <name type="common">Cryptophyte alga</name>
    <dbReference type="NCBI Taxonomy" id="464988"/>
    <lineage>
        <taxon>Eukaryota</taxon>
        <taxon>Cryptophyceae</taxon>
        <taxon>Cryptomonadales</taxon>
        <taxon>Hemiselmidaceae</taxon>
        <taxon>Hemiselmis</taxon>
    </lineage>
</organism>
<reference evidence="3" key="1">
    <citation type="submission" date="2021-01" db="EMBL/GenBank/DDBJ databases">
        <authorList>
            <person name="Corre E."/>
            <person name="Pelletier E."/>
            <person name="Niang G."/>
            <person name="Scheremetjew M."/>
            <person name="Finn R."/>
            <person name="Kale V."/>
            <person name="Holt S."/>
            <person name="Cochrane G."/>
            <person name="Meng A."/>
            <person name="Brown T."/>
            <person name="Cohen L."/>
        </authorList>
    </citation>
    <scope>NUCLEOTIDE SEQUENCE</scope>
    <source>
        <strain evidence="3">CCMP644</strain>
    </source>
</reference>
<evidence type="ECO:0000256" key="2">
    <source>
        <dbReference type="SAM" id="SignalP"/>
    </source>
</evidence>
<evidence type="ECO:0000256" key="1">
    <source>
        <dbReference type="PROSITE-ProRule" id="PRU00023"/>
    </source>
</evidence>
<gene>
    <name evidence="3" type="ORF">HAND00432_LOCUS4207</name>
</gene>
<protein>
    <submittedName>
        <fullName evidence="3">Uncharacterized protein</fullName>
    </submittedName>
</protein>
<dbReference type="PANTHER" id="PTHR24121:SF21">
    <property type="entry name" value="ANKYRIN REPEAT FAMILY PROTEIN"/>
    <property type="match status" value="1"/>
</dbReference>
<evidence type="ECO:0000313" key="3">
    <source>
        <dbReference type="EMBL" id="CAD8949688.1"/>
    </source>
</evidence>
<keyword evidence="1" id="KW-0040">ANK repeat</keyword>
<name>A0A7S1GV55_HEMAN</name>
<dbReference type="InterPro" id="IPR002110">
    <property type="entry name" value="Ankyrin_rpt"/>
</dbReference>